<keyword evidence="4" id="KW-1185">Reference proteome</keyword>
<dbReference type="PANTHER" id="PTHR43540">
    <property type="entry name" value="PEROXYUREIDOACRYLATE/UREIDOACRYLATE AMIDOHYDROLASE-RELATED"/>
    <property type="match status" value="1"/>
</dbReference>
<comment type="caution">
    <text evidence="3">The sequence shown here is derived from an EMBL/GenBank/DDBJ whole genome shotgun (WGS) entry which is preliminary data.</text>
</comment>
<evidence type="ECO:0000313" key="3">
    <source>
        <dbReference type="EMBL" id="MDV6264698.1"/>
    </source>
</evidence>
<evidence type="ECO:0000259" key="2">
    <source>
        <dbReference type="Pfam" id="PF00857"/>
    </source>
</evidence>
<reference evidence="3 4" key="1">
    <citation type="submission" date="2023-10" db="EMBL/GenBank/DDBJ databases">
        <title>Development of a sustainable strategy for remediation of hydrocarbon-contaminated territories based on the waste exchange concept.</title>
        <authorList>
            <person name="Krivoruchko A."/>
        </authorList>
    </citation>
    <scope>NUCLEOTIDE SEQUENCE [LARGE SCALE GENOMIC DNA]</scope>
    <source>
        <strain evidence="3 4">IEGM 1323</strain>
    </source>
</reference>
<dbReference type="Proteomes" id="UP001185755">
    <property type="component" value="Unassembled WGS sequence"/>
</dbReference>
<name>A0ABU4BKU3_9NOCA</name>
<keyword evidence="1" id="KW-0378">Hydrolase</keyword>
<feature type="domain" description="Isochorismatase-like" evidence="2">
    <location>
        <begin position="12"/>
        <end position="192"/>
    </location>
</feature>
<sequence length="206" mass="21343">MSPLAMIDPRTTAVVCIECQQGILGDNSILPDLQRDSAHLVPAIGLLLDAARAVRATVVHATFGGPMGGKPSGTAGVWRRMGPATRDWTPGSAPTTVLPELLGAGDLVIPRHHGLFPTSDSELLPVLRGRGVQTVALVGVSLNLAIPHTVGDLSQAGFGVVVPRDAVAGTPAEYGDQVLSNTVALMARITTTGELIGQWARPSARL</sequence>
<dbReference type="Pfam" id="PF00857">
    <property type="entry name" value="Isochorismatase"/>
    <property type="match status" value="1"/>
</dbReference>
<dbReference type="PANTHER" id="PTHR43540:SF1">
    <property type="entry name" value="ISOCHORISMATASE HYDROLASE"/>
    <property type="match status" value="1"/>
</dbReference>
<dbReference type="Gene3D" id="3.40.50.850">
    <property type="entry name" value="Isochorismatase-like"/>
    <property type="match status" value="1"/>
</dbReference>
<dbReference type="InterPro" id="IPR000868">
    <property type="entry name" value="Isochorismatase-like_dom"/>
</dbReference>
<evidence type="ECO:0000313" key="4">
    <source>
        <dbReference type="Proteomes" id="UP001185755"/>
    </source>
</evidence>
<dbReference type="SUPFAM" id="SSF52499">
    <property type="entry name" value="Isochorismatase-like hydrolases"/>
    <property type="match status" value="1"/>
</dbReference>
<dbReference type="RefSeq" id="WP_317566716.1">
    <property type="nucleotide sequence ID" value="NZ_JAWLJX010000018.1"/>
</dbReference>
<dbReference type="EMBL" id="JAWLJX010000018">
    <property type="protein sequence ID" value="MDV6264698.1"/>
    <property type="molecule type" value="Genomic_DNA"/>
</dbReference>
<organism evidence="3 4">
    <name type="scientific">Rhodococcoides yunnanense</name>
    <dbReference type="NCBI Taxonomy" id="278209"/>
    <lineage>
        <taxon>Bacteria</taxon>
        <taxon>Bacillati</taxon>
        <taxon>Actinomycetota</taxon>
        <taxon>Actinomycetes</taxon>
        <taxon>Mycobacteriales</taxon>
        <taxon>Nocardiaceae</taxon>
        <taxon>Rhodococcoides</taxon>
    </lineage>
</organism>
<evidence type="ECO:0000256" key="1">
    <source>
        <dbReference type="ARBA" id="ARBA00022801"/>
    </source>
</evidence>
<proteinExistence type="predicted"/>
<dbReference type="InterPro" id="IPR050272">
    <property type="entry name" value="Isochorismatase-like_hydrls"/>
</dbReference>
<dbReference type="InterPro" id="IPR036380">
    <property type="entry name" value="Isochorismatase-like_sf"/>
</dbReference>
<gene>
    <name evidence="3" type="ORF">R3P96_25470</name>
</gene>
<protein>
    <submittedName>
        <fullName evidence="3">Isochorismatase family protein</fullName>
    </submittedName>
</protein>
<accession>A0ABU4BKU3</accession>